<dbReference type="Pfam" id="PF13445">
    <property type="entry name" value="zf-RING_UBOX"/>
    <property type="match status" value="1"/>
</dbReference>
<dbReference type="Gene3D" id="1.20.120.1750">
    <property type="match status" value="1"/>
</dbReference>
<dbReference type="InterPro" id="IPR027370">
    <property type="entry name" value="Znf-RING_euk"/>
</dbReference>
<sequence length="508" mass="56887">MSGASKNENRNNGSTATGSKRERKSIKTASDHLAQTAIAATAGKDNWQTWAGRKHGTEDLEYLDIFRGMKRVFANRFLVKAPSKGTSCPICFCEPEAPSEWHVTWCGHAVCKDCLARYAASHVADPEQSGPLKCPICLKTLRERDAIAAMMAGDNQKELIQQWDTKTRDHLLRAIPSFQSCPNCDGGGGFVTAECLAPQHQERREEAIKILLRRNVWLLGILVSYSALVWMISRSKSPSAHLDLYCMVAPIYVFVKMGMTMHYWLASRAREALFRPISVGCPCCDNDFVLPAESAHFADDESSRWLKANTRPCPSCSVPIVKTEGCNHMRCSHCKADFCWACMRLQTTCRAYRCNNGARYGNASPFDGGEALRERRQALRSDGSILTYIDHIIGNRRCPDLTYGDTMLILACLLGRHLGLVLYLERKITYVLMNVILPTLYYVLQLAVPTAMLFSAARDAVARRDNARRDNGEVRVPRGVRGNGDFNVVEAWNQHQINEAIRRSIDDT</sequence>
<name>A0A448ZJT5_9STRA</name>
<evidence type="ECO:0000259" key="11">
    <source>
        <dbReference type="PROSITE" id="PS51873"/>
    </source>
</evidence>
<evidence type="ECO:0000256" key="6">
    <source>
        <dbReference type="ARBA" id="ARBA00022833"/>
    </source>
</evidence>
<feature type="domain" description="RING-type" evidence="11">
    <location>
        <begin position="84"/>
        <end position="358"/>
    </location>
</feature>
<feature type="transmembrane region" description="Helical" evidence="9">
    <location>
        <begin position="406"/>
        <end position="424"/>
    </location>
</feature>
<dbReference type="InterPro" id="IPR001841">
    <property type="entry name" value="Znf_RING"/>
</dbReference>
<keyword evidence="3" id="KW-0677">Repeat</keyword>
<evidence type="ECO:0000256" key="8">
    <source>
        <dbReference type="SAM" id="MobiDB-lite"/>
    </source>
</evidence>
<evidence type="ECO:0000256" key="1">
    <source>
        <dbReference type="ARBA" id="ARBA00022679"/>
    </source>
</evidence>
<dbReference type="InterPro" id="IPR017907">
    <property type="entry name" value="Znf_RING_CS"/>
</dbReference>
<feature type="domain" description="RING-type" evidence="10">
    <location>
        <begin position="88"/>
        <end position="137"/>
    </location>
</feature>
<dbReference type="SUPFAM" id="SSF57850">
    <property type="entry name" value="RING/U-box"/>
    <property type="match status" value="2"/>
</dbReference>
<feature type="compositionally biased region" description="Polar residues" evidence="8">
    <location>
        <begin position="1"/>
        <end position="18"/>
    </location>
</feature>
<dbReference type="PROSITE" id="PS00518">
    <property type="entry name" value="ZF_RING_1"/>
    <property type="match status" value="1"/>
</dbReference>
<dbReference type="GO" id="GO:0008270">
    <property type="term" value="F:zinc ion binding"/>
    <property type="evidence" value="ECO:0007669"/>
    <property type="project" value="UniProtKB-KW"/>
</dbReference>
<reference evidence="12 13" key="1">
    <citation type="submission" date="2019-01" db="EMBL/GenBank/DDBJ databases">
        <authorList>
            <person name="Ferrante I. M."/>
        </authorList>
    </citation>
    <scope>NUCLEOTIDE SEQUENCE [LARGE SCALE GENOMIC DNA]</scope>
    <source>
        <strain evidence="12 13">B856</strain>
    </source>
</reference>
<evidence type="ECO:0000256" key="7">
    <source>
        <dbReference type="PROSITE-ProRule" id="PRU00175"/>
    </source>
</evidence>
<organism evidence="12 13">
    <name type="scientific">Pseudo-nitzschia multistriata</name>
    <dbReference type="NCBI Taxonomy" id="183589"/>
    <lineage>
        <taxon>Eukaryota</taxon>
        <taxon>Sar</taxon>
        <taxon>Stramenopiles</taxon>
        <taxon>Ochrophyta</taxon>
        <taxon>Bacillariophyta</taxon>
        <taxon>Bacillariophyceae</taxon>
        <taxon>Bacillariophycidae</taxon>
        <taxon>Bacillariales</taxon>
        <taxon>Bacillariaceae</taxon>
        <taxon>Pseudo-nitzschia</taxon>
    </lineage>
</organism>
<evidence type="ECO:0000256" key="3">
    <source>
        <dbReference type="ARBA" id="ARBA00022737"/>
    </source>
</evidence>
<dbReference type="Proteomes" id="UP000291116">
    <property type="component" value="Unassembled WGS sequence"/>
</dbReference>
<keyword evidence="13" id="KW-1185">Reference proteome</keyword>
<feature type="transmembrane region" description="Helical" evidence="9">
    <location>
        <begin position="430"/>
        <end position="454"/>
    </location>
</feature>
<dbReference type="GO" id="GO:0016567">
    <property type="term" value="P:protein ubiquitination"/>
    <property type="evidence" value="ECO:0007669"/>
    <property type="project" value="InterPro"/>
</dbReference>
<keyword evidence="6" id="KW-0862">Zinc</keyword>
<keyword evidence="9" id="KW-1133">Transmembrane helix</keyword>
<keyword evidence="9" id="KW-0472">Membrane</keyword>
<feature type="transmembrane region" description="Helical" evidence="9">
    <location>
        <begin position="244"/>
        <end position="265"/>
    </location>
</feature>
<dbReference type="InterPro" id="IPR031127">
    <property type="entry name" value="E3_UB_ligase_RBR"/>
</dbReference>
<keyword evidence="1" id="KW-0808">Transferase</keyword>
<evidence type="ECO:0008006" key="14">
    <source>
        <dbReference type="Google" id="ProtNLM"/>
    </source>
</evidence>
<dbReference type="EMBL" id="CAACVS010000432">
    <property type="protein sequence ID" value="VEU42304.1"/>
    <property type="molecule type" value="Genomic_DNA"/>
</dbReference>
<dbReference type="PROSITE" id="PS50089">
    <property type="entry name" value="ZF_RING_2"/>
    <property type="match status" value="1"/>
</dbReference>
<feature type="transmembrane region" description="Helical" evidence="9">
    <location>
        <begin position="216"/>
        <end position="232"/>
    </location>
</feature>
<evidence type="ECO:0000256" key="9">
    <source>
        <dbReference type="SAM" id="Phobius"/>
    </source>
</evidence>
<dbReference type="GO" id="GO:0004842">
    <property type="term" value="F:ubiquitin-protein transferase activity"/>
    <property type="evidence" value="ECO:0007669"/>
    <property type="project" value="InterPro"/>
</dbReference>
<dbReference type="PROSITE" id="PS51873">
    <property type="entry name" value="TRIAD"/>
    <property type="match status" value="1"/>
</dbReference>
<protein>
    <recommendedName>
        <fullName evidence="14">RING-type domain-containing protein</fullName>
    </recommendedName>
</protein>
<proteinExistence type="predicted"/>
<keyword evidence="9" id="KW-0812">Transmembrane</keyword>
<dbReference type="PANTHER" id="PTHR11685">
    <property type="entry name" value="RBR FAMILY RING FINGER AND IBR DOMAIN-CONTAINING"/>
    <property type="match status" value="1"/>
</dbReference>
<keyword evidence="2" id="KW-0479">Metal-binding</keyword>
<evidence type="ECO:0000256" key="5">
    <source>
        <dbReference type="ARBA" id="ARBA00022786"/>
    </source>
</evidence>
<dbReference type="InterPro" id="IPR013083">
    <property type="entry name" value="Znf_RING/FYVE/PHD"/>
</dbReference>
<evidence type="ECO:0000256" key="4">
    <source>
        <dbReference type="ARBA" id="ARBA00022771"/>
    </source>
</evidence>
<accession>A0A448ZJT5</accession>
<gene>
    <name evidence="12" type="ORF">PSNMU_V1.4_AUG-EV-PASAV3_0092610</name>
</gene>
<keyword evidence="4 7" id="KW-0863">Zinc-finger</keyword>
<evidence type="ECO:0000313" key="12">
    <source>
        <dbReference type="EMBL" id="VEU42304.1"/>
    </source>
</evidence>
<evidence type="ECO:0000259" key="10">
    <source>
        <dbReference type="PROSITE" id="PS50089"/>
    </source>
</evidence>
<keyword evidence="5" id="KW-0833">Ubl conjugation pathway</keyword>
<evidence type="ECO:0000313" key="13">
    <source>
        <dbReference type="Proteomes" id="UP000291116"/>
    </source>
</evidence>
<evidence type="ECO:0000256" key="2">
    <source>
        <dbReference type="ARBA" id="ARBA00022723"/>
    </source>
</evidence>
<dbReference type="Pfam" id="PF22191">
    <property type="entry name" value="IBR_1"/>
    <property type="match status" value="1"/>
</dbReference>
<dbReference type="OrthoDB" id="10009520at2759"/>
<dbReference type="SMART" id="SM00184">
    <property type="entry name" value="RING"/>
    <property type="match status" value="1"/>
</dbReference>
<feature type="region of interest" description="Disordered" evidence="8">
    <location>
        <begin position="1"/>
        <end position="30"/>
    </location>
</feature>
<dbReference type="AlphaFoldDB" id="A0A448ZJT5"/>
<dbReference type="InterPro" id="IPR044066">
    <property type="entry name" value="TRIAD_supradom"/>
</dbReference>
<dbReference type="Gene3D" id="3.30.40.10">
    <property type="entry name" value="Zinc/RING finger domain, C3HC4 (zinc finger)"/>
    <property type="match status" value="1"/>
</dbReference>